<gene>
    <name evidence="2" type="ORF">Rt10032_c12g4880</name>
</gene>
<dbReference type="GO" id="GO:0051256">
    <property type="term" value="P:mitotic spindle midzone assembly"/>
    <property type="evidence" value="ECO:0007669"/>
    <property type="project" value="TreeGrafter"/>
</dbReference>
<dbReference type="AlphaFoldDB" id="A0A511KKG7"/>
<reference evidence="2 3" key="1">
    <citation type="submission" date="2019-07" db="EMBL/GenBank/DDBJ databases">
        <title>Rhodotorula toruloides NBRC10032 genome sequencing.</title>
        <authorList>
            <person name="Shida Y."/>
            <person name="Takaku H."/>
            <person name="Ogasawara W."/>
            <person name="Mori K."/>
        </authorList>
    </citation>
    <scope>NUCLEOTIDE SEQUENCE [LARGE SCALE GENOMIC DNA]</scope>
    <source>
        <strain evidence="2 3">NBRC10032</strain>
    </source>
</reference>
<dbReference type="PANTHER" id="PTHR19321">
    <property type="entry name" value="PROTEIN REGULATOR OF CYTOKINESIS 1 PRC1-RELATED"/>
    <property type="match status" value="1"/>
</dbReference>
<feature type="region of interest" description="Disordered" evidence="1">
    <location>
        <begin position="496"/>
        <end position="550"/>
    </location>
</feature>
<feature type="region of interest" description="Disordered" evidence="1">
    <location>
        <begin position="696"/>
        <end position="719"/>
    </location>
</feature>
<dbReference type="EMBL" id="BJWK01000012">
    <property type="protein sequence ID" value="GEM10863.1"/>
    <property type="molecule type" value="Genomic_DNA"/>
</dbReference>
<feature type="region of interest" description="Disordered" evidence="1">
    <location>
        <begin position="577"/>
        <end position="600"/>
    </location>
</feature>
<accession>A0A511KKG7</accession>
<feature type="compositionally biased region" description="Acidic residues" evidence="1">
    <location>
        <begin position="696"/>
        <end position="706"/>
    </location>
</feature>
<dbReference type="GO" id="GO:0008017">
    <property type="term" value="F:microtubule binding"/>
    <property type="evidence" value="ECO:0007669"/>
    <property type="project" value="InterPro"/>
</dbReference>
<evidence type="ECO:0000313" key="2">
    <source>
        <dbReference type="EMBL" id="GEM10863.1"/>
    </source>
</evidence>
<dbReference type="Gene3D" id="1.20.58.1520">
    <property type="match status" value="1"/>
</dbReference>
<evidence type="ECO:0000313" key="3">
    <source>
        <dbReference type="Proteomes" id="UP000321518"/>
    </source>
</evidence>
<dbReference type="GO" id="GO:1990023">
    <property type="term" value="C:mitotic spindle midzone"/>
    <property type="evidence" value="ECO:0007669"/>
    <property type="project" value="TreeGrafter"/>
</dbReference>
<sequence length="969" mass="106960">MANSAAMTPPSVEELIASHRETLQSLYTALSSVPQPLIDAHLASLHSKLSQAVASQRTTAESEVADAEARLAAGWRRVHDWQTALGEPLRQEKKRGDGPLLSLVDEVDQIKEGMKGRMEERGKRILQLQAKLRELSEVVGKDWLQVELENAAAEGKWEDLNLKLDRMGALERELLRCEAEISHRKELLNSHASEVFALRCELGIHQAEDGKSGGDTLDEDILWHLGVGDARQPKREMLPTAENVQRVEAKRKWLEDEKDTRNMLIQTTYDKLYPLWTMLGVTEEEMEDFVNRHMGSTRDVVKAYHDELNRMLTLKRSNMSTFIQREREAITALWDRLYVSYPQRLAQFPAYSISVEPTKVWNAAHGYDEEVVNDNVSEELLVAHERERERLEKEVEDAMPVLERLAKYFAVVEKMKELEAAAADPSRLMDKSRGAAKRLAQEAKDRKQVDREKPRLEAELRALIPQWEAENGRPFLVNGVSFIDGLDEQVRAEELEKENKKRAKMGMSASAARPLKPQHTGAAAPAPLKRQMTGASARSASSSTSTGPPAAKRLAAGIVAPTPAAARIARPKSALGDANGLHYTPSATPAPLRPQTTGRVRSGTLGASVAQTPLSASQSSNGSMASSVGFGMRLPAGWGASAAGTGSPAMSPTLGTAGVGVGDTRSMLLPQATAYAKKATNAETLPAEDEEFVEDEFDDELDESVGEEPGKTGQPARCSKEWQYSDAQQRLRQGFRLRGRELRASPPSTRLLETLANNAEPHQFAHVQENIKTWNERNFLRPNARLQEVVASRFGRNGAAVMAVEMLAKRDVYRMDAPTLNNLYRVFHGLVKAEPNASETPPPAGLDAAASPADIVNAAFTLRTLTLVHHPEANDNPLIDAYVIATGLKNGEADSPRVQALIRRTVGRGEPATVTYAKEKLPHTWVRPLVHQMRDVAIALVERKHMHAEFFAHLAERLMAETGEGKPKA</sequence>
<dbReference type="Proteomes" id="UP000321518">
    <property type="component" value="Unassembled WGS sequence"/>
</dbReference>
<dbReference type="GO" id="GO:0005737">
    <property type="term" value="C:cytoplasm"/>
    <property type="evidence" value="ECO:0007669"/>
    <property type="project" value="TreeGrafter"/>
</dbReference>
<name>A0A511KKG7_RHOTO</name>
<proteinExistence type="predicted"/>
<protein>
    <submittedName>
        <fullName evidence="2">Microtubule associated protein</fullName>
    </submittedName>
</protein>
<dbReference type="OrthoDB" id="642895at2759"/>
<feature type="region of interest" description="Disordered" evidence="1">
    <location>
        <begin position="433"/>
        <end position="453"/>
    </location>
</feature>
<feature type="compositionally biased region" description="Low complexity" evidence="1">
    <location>
        <begin position="533"/>
        <end position="550"/>
    </location>
</feature>
<organism evidence="2 3">
    <name type="scientific">Rhodotorula toruloides</name>
    <name type="common">Yeast</name>
    <name type="synonym">Rhodosporidium toruloides</name>
    <dbReference type="NCBI Taxonomy" id="5286"/>
    <lineage>
        <taxon>Eukaryota</taxon>
        <taxon>Fungi</taxon>
        <taxon>Dikarya</taxon>
        <taxon>Basidiomycota</taxon>
        <taxon>Pucciniomycotina</taxon>
        <taxon>Microbotryomycetes</taxon>
        <taxon>Sporidiobolales</taxon>
        <taxon>Sporidiobolaceae</taxon>
        <taxon>Rhodotorula</taxon>
    </lineage>
</organism>
<dbReference type="Pfam" id="PF03999">
    <property type="entry name" value="MAP65_ASE1"/>
    <property type="match status" value="1"/>
</dbReference>
<dbReference type="PANTHER" id="PTHR19321:SF41">
    <property type="entry name" value="FASCETTO-RELATED"/>
    <property type="match status" value="1"/>
</dbReference>
<comment type="caution">
    <text evidence="2">The sequence shown here is derived from an EMBL/GenBank/DDBJ whole genome shotgun (WGS) entry which is preliminary data.</text>
</comment>
<evidence type="ECO:0000256" key="1">
    <source>
        <dbReference type="SAM" id="MobiDB-lite"/>
    </source>
</evidence>
<dbReference type="InterPro" id="IPR007145">
    <property type="entry name" value="MAP65_Ase1_PRC1"/>
</dbReference>